<protein>
    <submittedName>
        <fullName evidence="2">Uncharacterized protein</fullName>
    </submittedName>
</protein>
<proteinExistence type="predicted"/>
<evidence type="ECO:0000256" key="1">
    <source>
        <dbReference type="SAM" id="MobiDB-lite"/>
    </source>
</evidence>
<organism evidence="2">
    <name type="scientific">Oryza glumipatula</name>
    <dbReference type="NCBI Taxonomy" id="40148"/>
    <lineage>
        <taxon>Eukaryota</taxon>
        <taxon>Viridiplantae</taxon>
        <taxon>Streptophyta</taxon>
        <taxon>Embryophyta</taxon>
        <taxon>Tracheophyta</taxon>
        <taxon>Spermatophyta</taxon>
        <taxon>Magnoliopsida</taxon>
        <taxon>Liliopsida</taxon>
        <taxon>Poales</taxon>
        <taxon>Poaceae</taxon>
        <taxon>BOP clade</taxon>
        <taxon>Oryzoideae</taxon>
        <taxon>Oryzeae</taxon>
        <taxon>Oryzinae</taxon>
        <taxon>Oryza</taxon>
    </lineage>
</organism>
<keyword evidence="3" id="KW-1185">Reference proteome</keyword>
<dbReference type="EnsemblPlants" id="OGLUM07G21480.1">
    <property type="protein sequence ID" value="OGLUM07G21480.1"/>
    <property type="gene ID" value="OGLUM07G21480"/>
</dbReference>
<name>A0A0E0AMG3_9ORYZ</name>
<reference evidence="2" key="2">
    <citation type="submission" date="2018-05" db="EMBL/GenBank/DDBJ databases">
        <title>OgluRS3 (Oryza glumaepatula Reference Sequence Version 3).</title>
        <authorList>
            <person name="Zhang J."/>
            <person name="Kudrna D."/>
            <person name="Lee S."/>
            <person name="Talag J."/>
            <person name="Welchert J."/>
            <person name="Wing R.A."/>
        </authorList>
    </citation>
    <scope>NUCLEOTIDE SEQUENCE [LARGE SCALE GENOMIC DNA]</scope>
</reference>
<evidence type="ECO:0000313" key="2">
    <source>
        <dbReference type="EnsemblPlants" id="OGLUM07G21480.1"/>
    </source>
</evidence>
<evidence type="ECO:0000313" key="3">
    <source>
        <dbReference type="Proteomes" id="UP000026961"/>
    </source>
</evidence>
<accession>A0A0E0AMG3</accession>
<feature type="region of interest" description="Disordered" evidence="1">
    <location>
        <begin position="1"/>
        <end position="27"/>
    </location>
</feature>
<reference evidence="2" key="1">
    <citation type="submission" date="2015-04" db="UniProtKB">
        <authorList>
            <consortium name="EnsemblPlants"/>
        </authorList>
    </citation>
    <scope>IDENTIFICATION</scope>
</reference>
<dbReference type="Gramene" id="OGLUM07G21480.1">
    <property type="protein sequence ID" value="OGLUM07G21480.1"/>
    <property type="gene ID" value="OGLUM07G21480"/>
</dbReference>
<dbReference type="HOGENOM" id="CLU_2337067_0_0_1"/>
<sequence length="98" mass="9830">MAAARPRLDGTPSLRVEGGPARGGESDDVGLCAVAGPDWRCTDPRLVVGSVVPAAGCGLDGCGLRCLRPCPATSSLPCPSSSLRCSSPILALLLALTN</sequence>
<dbReference type="Proteomes" id="UP000026961">
    <property type="component" value="Chromosome 7"/>
</dbReference>
<dbReference type="AlphaFoldDB" id="A0A0E0AMG3"/>